<keyword evidence="1" id="KW-0472">Membrane</keyword>
<sequence length="121" mass="12933">MEMPGRGGALSDKVTLASTSPFWRYATGWMGPILPLKEGCLGRGCGILGMFVGFISIMPAMMMSDPGTKRANRIAFYFGSASLMLFFGGIMALITGRMKWTLGPGTAMYFGGLVFMGMGGY</sequence>
<comment type="caution">
    <text evidence="2">The sequence shown here is derived from an EMBL/GenBank/DDBJ whole genome shotgun (WGS) entry which is preliminary data.</text>
</comment>
<gene>
    <name evidence="2" type="ORF">TrCOL_g10764</name>
</gene>
<feature type="transmembrane region" description="Helical" evidence="1">
    <location>
        <begin position="100"/>
        <end position="118"/>
    </location>
</feature>
<accession>A0A9W7GR03</accession>
<dbReference type="AlphaFoldDB" id="A0A9W7GR03"/>
<evidence type="ECO:0000313" key="2">
    <source>
        <dbReference type="EMBL" id="GMI49208.1"/>
    </source>
</evidence>
<keyword evidence="1" id="KW-1133">Transmembrane helix</keyword>
<dbReference type="Proteomes" id="UP001165065">
    <property type="component" value="Unassembled WGS sequence"/>
</dbReference>
<evidence type="ECO:0000256" key="1">
    <source>
        <dbReference type="SAM" id="Phobius"/>
    </source>
</evidence>
<name>A0A9W7GR03_9STRA</name>
<reference evidence="3" key="1">
    <citation type="journal article" date="2023" name="Commun. Biol.">
        <title>Genome analysis of Parmales, the sister group of diatoms, reveals the evolutionary specialization of diatoms from phago-mixotrophs to photoautotrophs.</title>
        <authorList>
            <person name="Ban H."/>
            <person name="Sato S."/>
            <person name="Yoshikawa S."/>
            <person name="Yamada K."/>
            <person name="Nakamura Y."/>
            <person name="Ichinomiya M."/>
            <person name="Sato N."/>
            <person name="Blanc-Mathieu R."/>
            <person name="Endo H."/>
            <person name="Kuwata A."/>
            <person name="Ogata H."/>
        </authorList>
    </citation>
    <scope>NUCLEOTIDE SEQUENCE [LARGE SCALE GENOMIC DNA]</scope>
</reference>
<proteinExistence type="predicted"/>
<dbReference type="EMBL" id="BRYA01000478">
    <property type="protein sequence ID" value="GMI49208.1"/>
    <property type="molecule type" value="Genomic_DNA"/>
</dbReference>
<keyword evidence="3" id="KW-1185">Reference proteome</keyword>
<feature type="transmembrane region" description="Helical" evidence="1">
    <location>
        <begin position="74"/>
        <end position="94"/>
    </location>
</feature>
<protein>
    <submittedName>
        <fullName evidence="2">Uncharacterized protein</fullName>
    </submittedName>
</protein>
<evidence type="ECO:0000313" key="3">
    <source>
        <dbReference type="Proteomes" id="UP001165065"/>
    </source>
</evidence>
<keyword evidence="1" id="KW-0812">Transmembrane</keyword>
<organism evidence="2 3">
    <name type="scientific">Triparma columacea</name>
    <dbReference type="NCBI Taxonomy" id="722753"/>
    <lineage>
        <taxon>Eukaryota</taxon>
        <taxon>Sar</taxon>
        <taxon>Stramenopiles</taxon>
        <taxon>Ochrophyta</taxon>
        <taxon>Bolidophyceae</taxon>
        <taxon>Parmales</taxon>
        <taxon>Triparmaceae</taxon>
        <taxon>Triparma</taxon>
    </lineage>
</organism>
<feature type="transmembrane region" description="Helical" evidence="1">
    <location>
        <begin position="41"/>
        <end position="62"/>
    </location>
</feature>